<sequence>MKYKCHASKSLDLVKVDHKCLIVSYEFAPRNTSRKWANERDWTEIHSAVQSFIEQKKYLRISQTEIIDIPGDIQLDIRPKERPSYLAKFFDYPPENLHGNYLLVFVSFGKLQAELERLKAKTNGSKDDEIFVSSQDSEEDTYVPKCNTPKAAVTYTPSKNIKPLDVEEYVPNFICAQPPDTQTQYKATKRKRREIARVTSPDIIPPITDTPRPSTSSVRKSPRTRRPTNILDSQAIFDTSPGDSLPAKEDEDPGTLPHRKSNDLFGSDVTESDIELQETPVPTQEVAKAKKKLILSDWVTRESKDSKEVKEPPKKRDLRIISPTQLVKKKKRKREKEKKKDSGKSPNPPNRQTCSHIPVSRLLSSYRLVEEEMNKVVEEFHRTKRIPKVKDFHYTRYVDLITTEQTNAAMKFLDEKYTDPNENSARLLTVLTEYILPEWIMRVFMTEYKMNRQEAIDYLLKTEQKAGLEWK</sequence>
<feature type="region of interest" description="Disordered" evidence="1">
    <location>
        <begin position="301"/>
        <end position="356"/>
    </location>
</feature>
<dbReference type="VEuPathDB" id="VectorBase:PPAPM1_002238"/>
<reference evidence="2" key="1">
    <citation type="submission" date="2022-08" db="UniProtKB">
        <authorList>
            <consortium name="EnsemblMetazoa"/>
        </authorList>
    </citation>
    <scope>IDENTIFICATION</scope>
    <source>
        <strain evidence="2">Israel</strain>
    </source>
</reference>
<keyword evidence="3" id="KW-1185">Reference proteome</keyword>
<evidence type="ECO:0000313" key="3">
    <source>
        <dbReference type="Proteomes" id="UP000092462"/>
    </source>
</evidence>
<evidence type="ECO:0000256" key="1">
    <source>
        <dbReference type="SAM" id="MobiDB-lite"/>
    </source>
</evidence>
<dbReference type="EMBL" id="AJVK01059428">
    <property type="status" value="NOT_ANNOTATED_CDS"/>
    <property type="molecule type" value="Genomic_DNA"/>
</dbReference>
<accession>A0A1B0DGA0</accession>
<feature type="compositionally biased region" description="Basic and acidic residues" evidence="1">
    <location>
        <begin position="301"/>
        <end position="319"/>
    </location>
</feature>
<evidence type="ECO:0000313" key="2">
    <source>
        <dbReference type="EnsemblMetazoa" id="PPAI007061-PA"/>
    </source>
</evidence>
<dbReference type="VEuPathDB" id="VectorBase:PPAI007061"/>
<organism evidence="2 3">
    <name type="scientific">Phlebotomus papatasi</name>
    <name type="common">Sandfly</name>
    <dbReference type="NCBI Taxonomy" id="29031"/>
    <lineage>
        <taxon>Eukaryota</taxon>
        <taxon>Metazoa</taxon>
        <taxon>Ecdysozoa</taxon>
        <taxon>Arthropoda</taxon>
        <taxon>Hexapoda</taxon>
        <taxon>Insecta</taxon>
        <taxon>Pterygota</taxon>
        <taxon>Neoptera</taxon>
        <taxon>Endopterygota</taxon>
        <taxon>Diptera</taxon>
        <taxon>Nematocera</taxon>
        <taxon>Psychodoidea</taxon>
        <taxon>Psychodidae</taxon>
        <taxon>Phlebotomus</taxon>
        <taxon>Phlebotomus</taxon>
    </lineage>
</organism>
<dbReference type="AlphaFoldDB" id="A0A1B0DGA0"/>
<name>A0A1B0DGA0_PHLPP</name>
<feature type="compositionally biased region" description="Low complexity" evidence="1">
    <location>
        <begin position="199"/>
        <end position="217"/>
    </location>
</feature>
<dbReference type="Proteomes" id="UP000092462">
    <property type="component" value="Unassembled WGS sequence"/>
</dbReference>
<proteinExistence type="predicted"/>
<feature type="region of interest" description="Disordered" evidence="1">
    <location>
        <begin position="177"/>
        <end position="266"/>
    </location>
</feature>
<feature type="compositionally biased region" description="Basic residues" evidence="1">
    <location>
        <begin position="327"/>
        <end position="337"/>
    </location>
</feature>
<protein>
    <submittedName>
        <fullName evidence="2">Uncharacterized protein</fullName>
    </submittedName>
</protein>
<dbReference type="EnsemblMetazoa" id="PPAI007061-RA">
    <property type="protein sequence ID" value="PPAI007061-PA"/>
    <property type="gene ID" value="PPAI007061"/>
</dbReference>